<dbReference type="InterPro" id="IPR045190">
    <property type="entry name" value="MCCB/AccD1-like"/>
</dbReference>
<dbReference type="Proteomes" id="UP000067626">
    <property type="component" value="Chromosome"/>
</dbReference>
<dbReference type="GO" id="GO:0004485">
    <property type="term" value="F:methylcrotonoyl-CoA carboxylase activity"/>
    <property type="evidence" value="ECO:0007669"/>
    <property type="project" value="TreeGrafter"/>
</dbReference>
<dbReference type="GO" id="GO:0006552">
    <property type="term" value="P:L-leucine catabolic process"/>
    <property type="evidence" value="ECO:0007669"/>
    <property type="project" value="TreeGrafter"/>
</dbReference>
<dbReference type="InterPro" id="IPR029045">
    <property type="entry name" value="ClpP/crotonase-like_dom_sf"/>
</dbReference>
<gene>
    <name evidence="3" type="ORF">CMC5_060610</name>
</gene>
<dbReference type="PROSITE" id="PS50980">
    <property type="entry name" value="COA_CT_NTER"/>
    <property type="match status" value="1"/>
</dbReference>
<name>A0A0K1ELS0_CHOCO</name>
<proteinExistence type="predicted"/>
<dbReference type="InterPro" id="IPR011763">
    <property type="entry name" value="COA_CT_C"/>
</dbReference>
<dbReference type="PANTHER" id="PTHR22855">
    <property type="entry name" value="ACETYL, PROPIONYL, PYRUVATE, AND GLUTACONYL CARBOXYLASE-RELATED"/>
    <property type="match status" value="1"/>
</dbReference>
<keyword evidence="4" id="KW-1185">Reference proteome</keyword>
<dbReference type="EMBL" id="CP012159">
    <property type="protein sequence ID" value="AKT41850.1"/>
    <property type="molecule type" value="Genomic_DNA"/>
</dbReference>
<dbReference type="KEGG" id="ccro:CMC5_060610"/>
<evidence type="ECO:0000313" key="3">
    <source>
        <dbReference type="EMBL" id="AKT41850.1"/>
    </source>
</evidence>
<dbReference type="PANTHER" id="PTHR22855:SF13">
    <property type="entry name" value="METHYLCROTONOYL-COA CARBOXYLASE BETA CHAIN, MITOCHONDRIAL"/>
    <property type="match status" value="1"/>
</dbReference>
<evidence type="ECO:0000259" key="1">
    <source>
        <dbReference type="PROSITE" id="PS50980"/>
    </source>
</evidence>
<dbReference type="OrthoDB" id="9803706at2"/>
<dbReference type="RefSeq" id="WP_050433566.1">
    <property type="nucleotide sequence ID" value="NZ_CP012159.1"/>
</dbReference>
<feature type="domain" description="CoA carboxyltransferase C-terminal" evidence="2">
    <location>
        <begin position="259"/>
        <end position="496"/>
    </location>
</feature>
<reference evidence="3 4" key="1">
    <citation type="submission" date="2015-07" db="EMBL/GenBank/DDBJ databases">
        <title>Genome analysis of myxobacterium Chondromyces crocatus Cm c5 reveals a high potential for natural compound synthesis and the genetic basis for the loss of fruiting body formation.</title>
        <authorList>
            <person name="Zaburannyi N."/>
            <person name="Bunk B."/>
            <person name="Maier J."/>
            <person name="Overmann J."/>
            <person name="Mueller R."/>
        </authorList>
    </citation>
    <scope>NUCLEOTIDE SEQUENCE [LARGE SCALE GENOMIC DNA]</scope>
    <source>
        <strain evidence="3 4">Cm c5</strain>
    </source>
</reference>
<feature type="domain" description="CoA carboxyltransferase N-terminal" evidence="1">
    <location>
        <begin position="1"/>
        <end position="252"/>
    </location>
</feature>
<dbReference type="InterPro" id="IPR011762">
    <property type="entry name" value="COA_CT_N"/>
</dbReference>
<dbReference type="PATRIC" id="fig|52.7.peg.6671"/>
<dbReference type="STRING" id="52.CMC5_060610"/>
<evidence type="ECO:0000313" key="4">
    <source>
        <dbReference type="Proteomes" id="UP000067626"/>
    </source>
</evidence>
<evidence type="ECO:0000259" key="2">
    <source>
        <dbReference type="PROSITE" id="PS50989"/>
    </source>
</evidence>
<dbReference type="InterPro" id="IPR034733">
    <property type="entry name" value="AcCoA_carboxyl_beta"/>
</dbReference>
<dbReference type="SUPFAM" id="SSF52096">
    <property type="entry name" value="ClpP/crotonase"/>
    <property type="match status" value="2"/>
</dbReference>
<dbReference type="Gene3D" id="3.90.226.10">
    <property type="entry name" value="2-enoyl-CoA Hydratase, Chain A, domain 1"/>
    <property type="match status" value="2"/>
</dbReference>
<dbReference type="AlphaFoldDB" id="A0A0K1ELS0"/>
<dbReference type="PROSITE" id="PS50989">
    <property type="entry name" value="COA_CT_CTER"/>
    <property type="match status" value="1"/>
</dbReference>
<sequence length="510" mass="55184">MSLDQKLKDTLARVEKGGGPKYHDKNREQGKLFARERVNLLLDEGSFIEDAALANALEPELPADGVITGTGTIQGRTVAIMANDSTVKAGSWGRRTVEKILRIQEIAKRLRCPLFYLVDSAGARITDQIEMFPGRRGAGRIFYNQVELSGMVPQICLLFGPSAAGGAYIPAFCDIVVMVDGNASMYLGSPRMAEMVIGEKVSLEDLGGARMHCSVSGCGDVLVKTEADALAFAKRYIALMPSHCDVAPPAAEPRPPRAASKTLEEIIPVDENKPFDMMAVIDAMIDEGSFVEIKKLFAKEVITGLARIDGRVVGIVANQPKYKGGVLFVDSADKAARFIWLCDAYNIPLIYLADVPGFMIGTVVERQGIIRAGAKMIAAVSEATVPKLSIIVRKAYGAGLYAMCGPAFSPDECIALPSASIAVMGPNAAVNAVYYNKIQAVPEGPERDALVQRLRDEYRNDIDLTKLASELVIDSVIASSELRREVAQRLARHADKVADRPRKKHLVPPV</sequence>
<protein>
    <submittedName>
        <fullName evidence="3">Carboxylase</fullName>
    </submittedName>
</protein>
<dbReference type="Pfam" id="PF01039">
    <property type="entry name" value="Carboxyl_trans"/>
    <property type="match status" value="1"/>
</dbReference>
<organism evidence="3 4">
    <name type="scientific">Chondromyces crocatus</name>
    <dbReference type="NCBI Taxonomy" id="52"/>
    <lineage>
        <taxon>Bacteria</taxon>
        <taxon>Pseudomonadati</taxon>
        <taxon>Myxococcota</taxon>
        <taxon>Polyangia</taxon>
        <taxon>Polyangiales</taxon>
        <taxon>Polyangiaceae</taxon>
        <taxon>Chondromyces</taxon>
    </lineage>
</organism>
<dbReference type="GO" id="GO:1905202">
    <property type="term" value="C:methylcrotonoyl-CoA carboxylase complex"/>
    <property type="evidence" value="ECO:0007669"/>
    <property type="project" value="TreeGrafter"/>
</dbReference>
<accession>A0A0K1ELS0</accession>